<evidence type="ECO:0000259" key="1">
    <source>
        <dbReference type="Pfam" id="PF06985"/>
    </source>
</evidence>
<reference evidence="2 3" key="1">
    <citation type="journal article" date="2024" name="IMA Fungus">
        <title>Apiospora arundinis, a panoply of carbohydrate-active enzymes and secondary metabolites.</title>
        <authorList>
            <person name="Sorensen T."/>
            <person name="Petersen C."/>
            <person name="Muurmann A.T."/>
            <person name="Christiansen J.V."/>
            <person name="Brundto M.L."/>
            <person name="Overgaard C.K."/>
            <person name="Boysen A.T."/>
            <person name="Wollenberg R.D."/>
            <person name="Larsen T.O."/>
            <person name="Sorensen J.L."/>
            <person name="Nielsen K.L."/>
            <person name="Sondergaard T.E."/>
        </authorList>
    </citation>
    <scope>NUCLEOTIDE SEQUENCE [LARGE SCALE GENOMIC DNA]</scope>
    <source>
        <strain evidence="2 3">AAU 773</strain>
    </source>
</reference>
<feature type="domain" description="Heterokaryon incompatibility" evidence="1">
    <location>
        <begin position="45"/>
        <end position="190"/>
    </location>
</feature>
<dbReference type="Pfam" id="PF06985">
    <property type="entry name" value="HET"/>
    <property type="match status" value="1"/>
</dbReference>
<dbReference type="InterPro" id="IPR052895">
    <property type="entry name" value="HetReg/Transcr_Mod"/>
</dbReference>
<keyword evidence="3" id="KW-1185">Reference proteome</keyword>
<gene>
    <name evidence="2" type="ORF">PGQ11_011270</name>
</gene>
<comment type="caution">
    <text evidence="2">The sequence shown here is derived from an EMBL/GenBank/DDBJ whole genome shotgun (WGS) entry which is preliminary data.</text>
</comment>
<protein>
    <submittedName>
        <fullName evidence="2">Het-6OR heterokaryon incompatibility (Het-6OR allele)</fullName>
    </submittedName>
</protein>
<evidence type="ECO:0000313" key="2">
    <source>
        <dbReference type="EMBL" id="KAK8855358.1"/>
    </source>
</evidence>
<accession>A0ABR2HZ44</accession>
<dbReference type="PANTHER" id="PTHR24148:SF73">
    <property type="entry name" value="HET DOMAIN PROTEIN (AFU_ORTHOLOGUE AFUA_8G01020)"/>
    <property type="match status" value="1"/>
</dbReference>
<proteinExistence type="predicted"/>
<sequence length="597" mass="67888">MASDHYCLRAPAAEIRLLDLLEATPSGTLAGRLRRVAIDAAPSFISVSHVWGREETTQPMHIESGCGNKTLLISQNLESFLIGLLSHDSTTLPQLWGNGTRLPMWIDMACINQTDVSEKAAQIPLMRQIYSRANLVVIWIHEYDSYLRYAFQYFRRVLEDNRTSFDPVGWDAVKRFLSSEWFHRRWVIQEAVLPPSAMFLCGPHCLTMDDLFRSVDLITGTLMARSKELKLRRYATTGILRPLLALRKLHESLRKQHRPGLLWLLENLRSTQATLAHDQVYGLLGLCNSEEASLIPIRYDWKPEGLYKSCAITHVQLHQDIEFLALCTPAQRNVSHQSWSANESSLMVSGPTWVPNWQARSLRRCLGPHGFEYDIQYFHAQGAIKTAISIDGDELAVTGVQLDRIQVLGNFCRPDRGSELSDPNSELLQQYFDFWMTLETDGTPYRDRMDRAEALARTLSLLGVYLNPIPLPEDVPSMFYRWCYGSTLGSQLEECGFPPRLEAPIEGEKELIRLKRLLSWQPFITQKGYIGLAREQCSEGDEIWAIGGCSVPILLSQRDTQQSKREVRGEVFLDGFMFGETLNGPMNTLHGEKVILV</sequence>
<dbReference type="InterPro" id="IPR010730">
    <property type="entry name" value="HET"/>
</dbReference>
<organism evidence="2 3">
    <name type="scientific">Apiospora arundinis</name>
    <dbReference type="NCBI Taxonomy" id="335852"/>
    <lineage>
        <taxon>Eukaryota</taxon>
        <taxon>Fungi</taxon>
        <taxon>Dikarya</taxon>
        <taxon>Ascomycota</taxon>
        <taxon>Pezizomycotina</taxon>
        <taxon>Sordariomycetes</taxon>
        <taxon>Xylariomycetidae</taxon>
        <taxon>Amphisphaeriales</taxon>
        <taxon>Apiosporaceae</taxon>
        <taxon>Apiospora</taxon>
    </lineage>
</organism>
<evidence type="ECO:0000313" key="3">
    <source>
        <dbReference type="Proteomes" id="UP001390339"/>
    </source>
</evidence>
<dbReference type="PANTHER" id="PTHR24148">
    <property type="entry name" value="ANKYRIN REPEAT DOMAIN-CONTAINING PROTEIN 39 HOMOLOG-RELATED"/>
    <property type="match status" value="1"/>
</dbReference>
<dbReference type="EMBL" id="JAPCWZ010000007">
    <property type="protein sequence ID" value="KAK8855358.1"/>
    <property type="molecule type" value="Genomic_DNA"/>
</dbReference>
<name>A0ABR2HZ44_9PEZI</name>
<dbReference type="Proteomes" id="UP001390339">
    <property type="component" value="Unassembled WGS sequence"/>
</dbReference>